<comment type="caution">
    <text evidence="4">The sequence shown here is derived from an EMBL/GenBank/DDBJ whole genome shotgun (WGS) entry which is preliminary data.</text>
</comment>
<dbReference type="InterPro" id="IPR026444">
    <property type="entry name" value="Secre_tail"/>
</dbReference>
<keyword evidence="2" id="KW-0732">Signal</keyword>
<dbReference type="EMBL" id="JADWYR010000002">
    <property type="protein sequence ID" value="MBG9377017.1"/>
    <property type="molecule type" value="Genomic_DNA"/>
</dbReference>
<feature type="signal peptide" evidence="2">
    <location>
        <begin position="1"/>
        <end position="36"/>
    </location>
</feature>
<evidence type="ECO:0000259" key="3">
    <source>
        <dbReference type="Pfam" id="PF18962"/>
    </source>
</evidence>
<proteinExistence type="predicted"/>
<feature type="chain" id="PRO_5037127620" evidence="2">
    <location>
        <begin position="37"/>
        <end position="1042"/>
    </location>
</feature>
<organism evidence="4 5">
    <name type="scientific">Panacibacter microcysteis</name>
    <dbReference type="NCBI Taxonomy" id="2793269"/>
    <lineage>
        <taxon>Bacteria</taxon>
        <taxon>Pseudomonadati</taxon>
        <taxon>Bacteroidota</taxon>
        <taxon>Chitinophagia</taxon>
        <taxon>Chitinophagales</taxon>
        <taxon>Chitinophagaceae</taxon>
        <taxon>Panacibacter</taxon>
    </lineage>
</organism>
<dbReference type="NCBIfam" id="TIGR04183">
    <property type="entry name" value="Por_Secre_tail"/>
    <property type="match status" value="1"/>
</dbReference>
<dbReference type="RefSeq" id="WP_196991119.1">
    <property type="nucleotide sequence ID" value="NZ_JADWYR010000002.1"/>
</dbReference>
<evidence type="ECO:0000313" key="4">
    <source>
        <dbReference type="EMBL" id="MBG9377017.1"/>
    </source>
</evidence>
<gene>
    <name evidence="4" type="ORF">I5907_12300</name>
</gene>
<evidence type="ECO:0000313" key="5">
    <source>
        <dbReference type="Proteomes" id="UP000628448"/>
    </source>
</evidence>
<dbReference type="Pfam" id="PF18962">
    <property type="entry name" value="Por_Secre_tail"/>
    <property type="match status" value="1"/>
</dbReference>
<evidence type="ECO:0000256" key="1">
    <source>
        <dbReference type="SAM" id="MobiDB-lite"/>
    </source>
</evidence>
<dbReference type="Proteomes" id="UP000628448">
    <property type="component" value="Unassembled WGS sequence"/>
</dbReference>
<name>A0A931E1Q5_9BACT</name>
<feature type="domain" description="Secretion system C-terminal sorting" evidence="3">
    <location>
        <begin position="964"/>
        <end position="1040"/>
    </location>
</feature>
<reference evidence="4" key="1">
    <citation type="submission" date="2020-11" db="EMBL/GenBank/DDBJ databases">
        <title>Bacterial whole genome sequence for Panacibacter sp. DH6.</title>
        <authorList>
            <person name="Le V."/>
            <person name="Ko S."/>
            <person name="Ahn C.-Y."/>
            <person name="Oh H.-M."/>
        </authorList>
    </citation>
    <scope>NUCLEOTIDE SEQUENCE</scope>
    <source>
        <strain evidence="4">DH6</strain>
    </source>
</reference>
<feature type="region of interest" description="Disordered" evidence="1">
    <location>
        <begin position="437"/>
        <end position="464"/>
    </location>
</feature>
<accession>A0A931E1Q5</accession>
<protein>
    <submittedName>
        <fullName evidence="4">T9SS type A sorting domain-containing protein</fullName>
    </submittedName>
</protein>
<evidence type="ECO:0000256" key="2">
    <source>
        <dbReference type="SAM" id="SignalP"/>
    </source>
</evidence>
<sequence length="1042" mass="111834">MNQSYVCKGRAFISMPSLTVLLLSALFFTLLQSVNAQQATSTIPVSIGRQCGTTSGTADSVMYFVYNKNLSTINRLSACKPDLASPGLASSATSVSFNSADQYLYMVRYRTVNGVPTSYVWRWAPNSCPAGALPVYQTYTNQAIAGLDFDANGMGYQIIFTGASAPYGLALQQIDFTTGTFGPIKNIDLKGKKVYTQNGDLVITPGNQFLMVWDNKYFSLNYSAYSTSTPLAATYIDTVTLTGSSKLVGLAYAQGKLVGSASRDGSGVCGYYDFNIINGKLTNLVEGPMLQYSADMTNITSGIGSAKRLVSATPVSAGVYDLTYDIRVENFGDFQISNLQVQEDLTTIHPLGAAAISNVSTEWVQNPSGIVKSTTYNGITDKNLISSGQVLPNYPKANNYAIIRVKFRMASVEAGVVYYNNASVTGRGYNNVVLQDSTTNGSQADLNSNYKPDDAGENQPTPFSVSVSAETPPCSVINSILYSQDFGNGAALTTTLPSGVTTEYAAGTNPLDDETYIVASNAYNANTTKFVSLTDHTGVGNGRMLLINADVNNYKMFEKEVDITCANVKYSFLLYAANIMNDTYNTFCDAFGGTKQPKITLIVRNADNNNIIATTTTTEITDRWWNAYGMKWVMPAGVTKIKLQVYNTAEGGCGNALAVDDIQFGICDPSPVVAAALASVGCPGQSGTLIASVSDTTGMSSYLQYQWQTYLSAVTGWTNIAGAVTNTYNAIISTGLAVQPSYRIIVAADGNLGNEACQYTSNAIQITPKDISVKPLSVTSNKAFACPGEPVTLTVNGGSLGTNAAWEWRQANCAGTLLGKGSSIVIYPLATASYYVRAAGDCNVTECSFITMPQLCILANESVLLKGSLNGQFSNLVISVVADKQIRFYEIERSFNGIDYTTIRTEQVNDYVNKNGYGFKDVLSAVRENTFYYRVKVTGMNGEVYMSKVLQLSRNGNDFNTSVSPNPASVTAKLSFTSASSSKVAISLVNAQGQVVRKETYVSVEGLNNYTFNNLNNLAAGIYTVTVTDSGKTSRTKLVIQR</sequence>
<dbReference type="AlphaFoldDB" id="A0A931E1Q5"/>
<feature type="compositionally biased region" description="Polar residues" evidence="1">
    <location>
        <begin position="437"/>
        <end position="450"/>
    </location>
</feature>
<keyword evidence="5" id="KW-1185">Reference proteome</keyword>